<dbReference type="NCBIfam" id="NF041667">
    <property type="entry name" value="GvpU"/>
    <property type="match status" value="1"/>
</dbReference>
<dbReference type="EMBL" id="RCVZ01000006">
    <property type="protein sequence ID" value="RLQ95491.1"/>
    <property type="molecule type" value="Genomic_DNA"/>
</dbReference>
<dbReference type="OrthoDB" id="2404709at2"/>
<gene>
    <name evidence="1" type="ORF">D9X91_10690</name>
</gene>
<accession>A0A3L7K0M1</accession>
<evidence type="ECO:0000313" key="2">
    <source>
        <dbReference type="Proteomes" id="UP000276770"/>
    </source>
</evidence>
<keyword evidence="2" id="KW-1185">Reference proteome</keyword>
<protein>
    <submittedName>
        <fullName evidence="1">Gas vesicle protein GvpU</fullName>
    </submittedName>
</protein>
<reference evidence="1 2" key="1">
    <citation type="submission" date="2018-10" db="EMBL/GenBank/DDBJ databases">
        <title>Falsibacillus sp. genome draft.</title>
        <authorList>
            <person name="Shi S."/>
        </authorList>
    </citation>
    <scope>NUCLEOTIDE SEQUENCE [LARGE SCALE GENOMIC DNA]</scope>
    <source>
        <strain evidence="1 2">GY 10110</strain>
    </source>
</reference>
<sequence>MSSALKDNVLEFFVKASNTHGFTLDLTLNVKGAVISGTLISAKEYFDELSESFEDGSEIAQQLSEQLSVASESIDSSPDSEAHFIHMKNTKVYCGDSKSTPAKGKILWRGKINEIDGFFLGKIAEAKNTNKKKETSK</sequence>
<organism evidence="1 2">
    <name type="scientific">Falsibacillus albus</name>
    <dbReference type="NCBI Taxonomy" id="2478915"/>
    <lineage>
        <taxon>Bacteria</taxon>
        <taxon>Bacillati</taxon>
        <taxon>Bacillota</taxon>
        <taxon>Bacilli</taxon>
        <taxon>Bacillales</taxon>
        <taxon>Bacillaceae</taxon>
        <taxon>Falsibacillus</taxon>
    </lineage>
</organism>
<name>A0A3L7K0M1_9BACI</name>
<proteinExistence type="predicted"/>
<dbReference type="InterPro" id="IPR049644">
    <property type="entry name" value="GvpU-like"/>
</dbReference>
<evidence type="ECO:0000313" key="1">
    <source>
        <dbReference type="EMBL" id="RLQ95491.1"/>
    </source>
</evidence>
<dbReference type="Proteomes" id="UP000276770">
    <property type="component" value="Unassembled WGS sequence"/>
</dbReference>
<comment type="caution">
    <text evidence="1">The sequence shown here is derived from an EMBL/GenBank/DDBJ whole genome shotgun (WGS) entry which is preliminary data.</text>
</comment>
<dbReference type="RefSeq" id="WP_121680606.1">
    <property type="nucleotide sequence ID" value="NZ_RCVZ01000006.1"/>
</dbReference>
<dbReference type="AlphaFoldDB" id="A0A3L7K0M1"/>